<dbReference type="EMBL" id="OIVN01004333">
    <property type="protein sequence ID" value="SPD16701.1"/>
    <property type="molecule type" value="Genomic_DNA"/>
</dbReference>
<reference evidence="2" key="1">
    <citation type="submission" date="2018-02" db="EMBL/GenBank/DDBJ databases">
        <authorList>
            <person name="Cohen D.B."/>
            <person name="Kent A.D."/>
        </authorList>
    </citation>
    <scope>NUCLEOTIDE SEQUENCE</scope>
</reference>
<protein>
    <submittedName>
        <fullName evidence="2">Uncharacterized protein</fullName>
    </submittedName>
</protein>
<dbReference type="AlphaFoldDB" id="A0A2N9HYH7"/>
<proteinExistence type="predicted"/>
<name>A0A2N9HYH7_FAGSY</name>
<feature type="region of interest" description="Disordered" evidence="1">
    <location>
        <begin position="89"/>
        <end position="112"/>
    </location>
</feature>
<organism evidence="2">
    <name type="scientific">Fagus sylvatica</name>
    <name type="common">Beechnut</name>
    <dbReference type="NCBI Taxonomy" id="28930"/>
    <lineage>
        <taxon>Eukaryota</taxon>
        <taxon>Viridiplantae</taxon>
        <taxon>Streptophyta</taxon>
        <taxon>Embryophyta</taxon>
        <taxon>Tracheophyta</taxon>
        <taxon>Spermatophyta</taxon>
        <taxon>Magnoliopsida</taxon>
        <taxon>eudicotyledons</taxon>
        <taxon>Gunneridae</taxon>
        <taxon>Pentapetalae</taxon>
        <taxon>rosids</taxon>
        <taxon>fabids</taxon>
        <taxon>Fagales</taxon>
        <taxon>Fagaceae</taxon>
        <taxon>Fagus</taxon>
    </lineage>
</organism>
<evidence type="ECO:0000256" key="1">
    <source>
        <dbReference type="SAM" id="MobiDB-lite"/>
    </source>
</evidence>
<sequence>MDETSHSGTLLPPIVPSSPFGQENSGCYFFGISLSCLCRRRFSSIRKRAREEDLSLLERESKRARLDEATSNQVAPETLSESPIVESSAIASPGSDTVSVEDSEQSLDPAPDSYSYLDGDLDSIHHSAGETLYNLLQKAGIKAPQSWTMPELAAEVFDAQGDIPYASEVLQDLLTHQVNSFYFEQTVELVRLIMG</sequence>
<gene>
    <name evidence="2" type="ORF">FSB_LOCUS44583</name>
</gene>
<evidence type="ECO:0000313" key="2">
    <source>
        <dbReference type="EMBL" id="SPD16701.1"/>
    </source>
</evidence>
<accession>A0A2N9HYH7</accession>